<dbReference type="PANTHER" id="PTHR31972:SF16">
    <property type="entry name" value="FAMILY PROTEIN, PUTATIVE (DUF868)-RELATED"/>
    <property type="match status" value="1"/>
</dbReference>
<proteinExistence type="predicted"/>
<dbReference type="Proteomes" id="UP001567538">
    <property type="component" value="Unassembled WGS sequence"/>
</dbReference>
<dbReference type="EMBL" id="JBEAFC010000007">
    <property type="protein sequence ID" value="KAL1549330.1"/>
    <property type="molecule type" value="Genomic_DNA"/>
</dbReference>
<protein>
    <submittedName>
        <fullName evidence="1">Uncharacterized protein</fullName>
    </submittedName>
</protein>
<organism evidence="1 2">
    <name type="scientific">Salvia divinorum</name>
    <name type="common">Maria pastora</name>
    <name type="synonym">Diviner's sage</name>
    <dbReference type="NCBI Taxonomy" id="28513"/>
    <lineage>
        <taxon>Eukaryota</taxon>
        <taxon>Viridiplantae</taxon>
        <taxon>Streptophyta</taxon>
        <taxon>Embryophyta</taxon>
        <taxon>Tracheophyta</taxon>
        <taxon>Spermatophyta</taxon>
        <taxon>Magnoliopsida</taxon>
        <taxon>eudicotyledons</taxon>
        <taxon>Gunneridae</taxon>
        <taxon>Pentapetalae</taxon>
        <taxon>asterids</taxon>
        <taxon>lamiids</taxon>
        <taxon>Lamiales</taxon>
        <taxon>Lamiaceae</taxon>
        <taxon>Nepetoideae</taxon>
        <taxon>Mentheae</taxon>
        <taxon>Salviinae</taxon>
        <taxon>Salvia</taxon>
        <taxon>Salvia subgen. Calosphace</taxon>
    </lineage>
</organism>
<sequence>MKNIAICYSEHAIKVSDSYCSGASNHTNTSSALSIPSIQTAVTSIYKVKLSNEKQFLIRIGWCSPSINHAFSIAISDHPFSTFKLSRNFKILRRQRGSENLQSGGLRADVLWDLRRARFESGPEPVAGFYMAVLVNSELALTLGDMEQELIEVRKLGAPKFSLISRGERFSGGGVYAARGRFSEAGAWHDIVISFSGGLLCVNVDGKRVIEVKRLQWNFRGNQSIFLDGLMIDLMWDVHDWLFNPSSGYAVFLFRTRTGSDSRLWLEDTDFHLAFSFLVFASKNPD</sequence>
<dbReference type="AlphaFoldDB" id="A0ABD1GYT8"/>
<comment type="caution">
    <text evidence="1">The sequence shown here is derived from an EMBL/GenBank/DDBJ whole genome shotgun (WGS) entry which is preliminary data.</text>
</comment>
<gene>
    <name evidence="1" type="ORF">AAHA92_17450</name>
</gene>
<accession>A0ABD1GYT8</accession>
<reference evidence="1 2" key="1">
    <citation type="submission" date="2024-06" db="EMBL/GenBank/DDBJ databases">
        <title>A chromosome level genome sequence of Diviner's sage (Salvia divinorum).</title>
        <authorList>
            <person name="Ford S.A."/>
            <person name="Ro D.-K."/>
            <person name="Ness R.W."/>
            <person name="Phillips M.A."/>
        </authorList>
    </citation>
    <scope>NUCLEOTIDE SEQUENCE [LARGE SCALE GENOMIC DNA]</scope>
    <source>
        <strain evidence="1">SAF-2024a</strain>
        <tissue evidence="1">Leaf</tissue>
    </source>
</reference>
<dbReference type="PANTHER" id="PTHR31972">
    <property type="entry name" value="EXPRESSED PROTEIN"/>
    <property type="match status" value="1"/>
</dbReference>
<evidence type="ECO:0000313" key="2">
    <source>
        <dbReference type="Proteomes" id="UP001567538"/>
    </source>
</evidence>
<dbReference type="Pfam" id="PF05910">
    <property type="entry name" value="DUF868"/>
    <property type="match status" value="1"/>
</dbReference>
<evidence type="ECO:0000313" key="1">
    <source>
        <dbReference type="EMBL" id="KAL1549330.1"/>
    </source>
</evidence>
<name>A0ABD1GYT8_SALDI</name>
<dbReference type="InterPro" id="IPR008586">
    <property type="entry name" value="DUF868_pln"/>
</dbReference>
<keyword evidence="2" id="KW-1185">Reference proteome</keyword>